<dbReference type="PATRIC" id="fig|1339350.3.peg.2794"/>
<proteinExistence type="predicted"/>
<sequence>MKNCITKLLSLSVLICGFWSCSKEDTGATYNKTYITGYLSPEHAIIDNIDSGIEFSLEGAVITSGNAFDKLSKTYNDLSYNRYTVCGPRIAINKDINEIKVETINYFDSSHPAGGDISDLIECSYISYYDYIQSGYKKEEKNVDQYSDLIEYFDIEGAKLLKNKLSKINSTNTKLASQKFVLKFNKAPESKGKHKFKLSLQMSDGQIETFFEYDF</sequence>
<evidence type="ECO:0000313" key="2">
    <source>
        <dbReference type="Proteomes" id="UP000028134"/>
    </source>
</evidence>
<organism evidence="1 2">
    <name type="scientific">Phocaeicola vulgatus str. 3775 SL</name>
    <name type="common">B</name>
    <name type="synonym">iv</name>
    <dbReference type="NCBI Taxonomy" id="1339350"/>
    <lineage>
        <taxon>Bacteria</taxon>
        <taxon>Pseudomonadati</taxon>
        <taxon>Bacteroidota</taxon>
        <taxon>Bacteroidia</taxon>
        <taxon>Bacteroidales</taxon>
        <taxon>Bacteroidaceae</taxon>
        <taxon>Phocaeicola</taxon>
    </lineage>
</organism>
<protein>
    <submittedName>
        <fullName evidence="1">Putative lipoprotein</fullName>
    </submittedName>
</protein>
<dbReference type="AlphaFoldDB" id="A0A078R744"/>
<keyword evidence="1" id="KW-0449">Lipoprotein</keyword>
<name>A0A078R744_PHOVU</name>
<accession>A0A078R744</accession>
<comment type="caution">
    <text evidence="1">The sequence shown here is derived from an EMBL/GenBank/DDBJ whole genome shotgun (WGS) entry which is preliminary data.</text>
</comment>
<dbReference type="Proteomes" id="UP000028134">
    <property type="component" value="Unassembled WGS sequence"/>
</dbReference>
<dbReference type="RefSeq" id="WP_032945899.1">
    <property type="nucleotide sequence ID" value="NZ_JNHI01000019.1"/>
</dbReference>
<gene>
    <name evidence="1" type="ORF">M097_2917</name>
</gene>
<reference evidence="1 2" key="1">
    <citation type="submission" date="2014-04" db="EMBL/GenBank/DDBJ databases">
        <authorList>
            <person name="Sears C."/>
            <person name="Carroll K."/>
            <person name="Sack B.R."/>
            <person name="Qadri F."/>
            <person name="Myers L.L."/>
            <person name="Chung G.-T."/>
            <person name="Escheverria P."/>
            <person name="Fraser C.M."/>
            <person name="Sadzewicz L."/>
            <person name="Shefchek K.A."/>
            <person name="Tallon L."/>
            <person name="Das S.P."/>
            <person name="Daugherty S."/>
            <person name="Mongodin E.F."/>
        </authorList>
    </citation>
    <scope>NUCLEOTIDE SEQUENCE [LARGE SCALE GENOMIC DNA]</scope>
    <source>
        <strain evidence="2">3775 SL(B) 10 (iv)</strain>
    </source>
</reference>
<dbReference type="EMBL" id="JNHI01000019">
    <property type="protein sequence ID" value="KDS29772.1"/>
    <property type="molecule type" value="Genomic_DNA"/>
</dbReference>
<evidence type="ECO:0000313" key="1">
    <source>
        <dbReference type="EMBL" id="KDS29772.1"/>
    </source>
</evidence>